<dbReference type="GO" id="GO:0016491">
    <property type="term" value="F:oxidoreductase activity"/>
    <property type="evidence" value="ECO:0007669"/>
    <property type="project" value="UniProtKB-KW"/>
</dbReference>
<dbReference type="SUPFAM" id="SSF51735">
    <property type="entry name" value="NAD(P)-binding Rossmann-fold domains"/>
    <property type="match status" value="1"/>
</dbReference>
<organism evidence="3 4">
    <name type="scientific">Candolleomyces aberdarensis</name>
    <dbReference type="NCBI Taxonomy" id="2316362"/>
    <lineage>
        <taxon>Eukaryota</taxon>
        <taxon>Fungi</taxon>
        <taxon>Dikarya</taxon>
        <taxon>Basidiomycota</taxon>
        <taxon>Agaricomycotina</taxon>
        <taxon>Agaricomycetes</taxon>
        <taxon>Agaricomycetidae</taxon>
        <taxon>Agaricales</taxon>
        <taxon>Agaricineae</taxon>
        <taxon>Psathyrellaceae</taxon>
        <taxon>Candolleomyces</taxon>
    </lineage>
</organism>
<dbReference type="GO" id="GO:0016020">
    <property type="term" value="C:membrane"/>
    <property type="evidence" value="ECO:0007669"/>
    <property type="project" value="TreeGrafter"/>
</dbReference>
<comment type="caution">
    <text evidence="3">The sequence shown here is derived from an EMBL/GenBank/DDBJ whole genome shotgun (WGS) entry which is preliminary data.</text>
</comment>
<dbReference type="Proteomes" id="UP000290288">
    <property type="component" value="Unassembled WGS sequence"/>
</dbReference>
<keyword evidence="4" id="KW-1185">Reference proteome</keyword>
<reference evidence="3 4" key="1">
    <citation type="submission" date="2019-01" db="EMBL/GenBank/DDBJ databases">
        <title>Draft genome sequence of Psathyrella aberdarensis IHI B618.</title>
        <authorList>
            <person name="Buettner E."/>
            <person name="Kellner H."/>
        </authorList>
    </citation>
    <scope>NUCLEOTIDE SEQUENCE [LARGE SCALE GENOMIC DNA]</scope>
    <source>
        <strain evidence="3 4">IHI B618</strain>
    </source>
</reference>
<comment type="similarity">
    <text evidence="1">Belongs to the short-chain dehydrogenases/reductases (SDR) family.</text>
</comment>
<dbReference type="EMBL" id="SDEE01000233">
    <property type="protein sequence ID" value="RXW18904.1"/>
    <property type="molecule type" value="Genomic_DNA"/>
</dbReference>
<evidence type="ECO:0000256" key="1">
    <source>
        <dbReference type="ARBA" id="ARBA00006484"/>
    </source>
</evidence>
<dbReference type="InterPro" id="IPR002347">
    <property type="entry name" value="SDR_fam"/>
</dbReference>
<evidence type="ECO:0000313" key="4">
    <source>
        <dbReference type="Proteomes" id="UP000290288"/>
    </source>
</evidence>
<dbReference type="InterPro" id="IPR036291">
    <property type="entry name" value="NAD(P)-bd_dom_sf"/>
</dbReference>
<dbReference type="Pfam" id="PF00106">
    <property type="entry name" value="adh_short"/>
    <property type="match status" value="1"/>
</dbReference>
<evidence type="ECO:0000313" key="3">
    <source>
        <dbReference type="EMBL" id="RXW18904.1"/>
    </source>
</evidence>
<dbReference type="OrthoDB" id="294295at2759"/>
<protein>
    <submittedName>
        <fullName evidence="3">Uncharacterized protein</fullName>
    </submittedName>
</protein>
<accession>A0A4Q2DJA7</accession>
<dbReference type="PANTHER" id="PTHR44196:SF1">
    <property type="entry name" value="DEHYDROGENASE_REDUCTASE SDR FAMILY MEMBER 7B"/>
    <property type="match status" value="1"/>
</dbReference>
<dbReference type="PRINTS" id="PR00081">
    <property type="entry name" value="GDHRDH"/>
</dbReference>
<dbReference type="AlphaFoldDB" id="A0A4Q2DJA7"/>
<keyword evidence="2" id="KW-0560">Oxidoreductase</keyword>
<evidence type="ECO:0000256" key="2">
    <source>
        <dbReference type="ARBA" id="ARBA00023002"/>
    </source>
</evidence>
<proteinExistence type="inferred from homology"/>
<dbReference type="STRING" id="2316362.A0A4Q2DJA7"/>
<sequence>MDPPVTLPALDLFSLKGQNVLITGATRGIGAACALALAEAGASICLVQRHASDGAEPNLETYNAIKAYIKNKASEQAVEVVYCDLDNLDEVKGLFDKGLEVMPGKEINVLVNCAGIQRRAPAVDFPEHDWDEVSSESICISPVYVMFLETGR</sequence>
<name>A0A4Q2DJA7_9AGAR</name>
<dbReference type="Gene3D" id="3.40.50.720">
    <property type="entry name" value="NAD(P)-binding Rossmann-like Domain"/>
    <property type="match status" value="1"/>
</dbReference>
<dbReference type="PANTHER" id="PTHR44196">
    <property type="entry name" value="DEHYDROGENASE/REDUCTASE SDR FAMILY MEMBER 7B"/>
    <property type="match status" value="1"/>
</dbReference>
<gene>
    <name evidence="3" type="ORF">EST38_g6951</name>
</gene>